<dbReference type="Gene3D" id="3.40.1810.10">
    <property type="entry name" value="Transcription factor, MADS-box"/>
    <property type="match status" value="1"/>
</dbReference>
<dbReference type="InterPro" id="IPR036879">
    <property type="entry name" value="TF_MADSbox_sf"/>
</dbReference>
<evidence type="ECO:0000313" key="4">
    <source>
        <dbReference type="EMBL" id="KAL3530178.1"/>
    </source>
</evidence>
<dbReference type="SUPFAM" id="SSF55455">
    <property type="entry name" value="SRF-like"/>
    <property type="match status" value="1"/>
</dbReference>
<protein>
    <recommendedName>
        <fullName evidence="3">PB1-like domain-containing protein</fullName>
    </recommendedName>
</protein>
<dbReference type="Proteomes" id="UP001630127">
    <property type="component" value="Unassembled WGS sequence"/>
</dbReference>
<evidence type="ECO:0000313" key="5">
    <source>
        <dbReference type="Proteomes" id="UP001630127"/>
    </source>
</evidence>
<feature type="coiled-coil region" evidence="1">
    <location>
        <begin position="56"/>
        <end position="90"/>
    </location>
</feature>
<dbReference type="AlphaFoldDB" id="A0ABD3AIF5"/>
<feature type="region of interest" description="Disordered" evidence="2">
    <location>
        <begin position="245"/>
        <end position="266"/>
    </location>
</feature>
<dbReference type="Pfam" id="PF26130">
    <property type="entry name" value="PB1-like"/>
    <property type="match status" value="1"/>
</dbReference>
<organism evidence="4 5">
    <name type="scientific">Cinchona calisaya</name>
    <dbReference type="NCBI Taxonomy" id="153742"/>
    <lineage>
        <taxon>Eukaryota</taxon>
        <taxon>Viridiplantae</taxon>
        <taxon>Streptophyta</taxon>
        <taxon>Embryophyta</taxon>
        <taxon>Tracheophyta</taxon>
        <taxon>Spermatophyta</taxon>
        <taxon>Magnoliopsida</taxon>
        <taxon>eudicotyledons</taxon>
        <taxon>Gunneridae</taxon>
        <taxon>Pentapetalae</taxon>
        <taxon>asterids</taxon>
        <taxon>lamiids</taxon>
        <taxon>Gentianales</taxon>
        <taxon>Rubiaceae</taxon>
        <taxon>Cinchonoideae</taxon>
        <taxon>Cinchoneae</taxon>
        <taxon>Cinchona</taxon>
    </lineage>
</organism>
<evidence type="ECO:0000259" key="3">
    <source>
        <dbReference type="Pfam" id="PF26130"/>
    </source>
</evidence>
<comment type="caution">
    <text evidence="4">The sequence shown here is derived from an EMBL/GenBank/DDBJ whole genome shotgun (WGS) entry which is preliminary data.</text>
</comment>
<evidence type="ECO:0000256" key="1">
    <source>
        <dbReference type="SAM" id="Coils"/>
    </source>
</evidence>
<feature type="domain" description="PB1-like" evidence="3">
    <location>
        <begin position="102"/>
        <end position="189"/>
    </location>
</feature>
<name>A0ABD3AIF5_9GENT</name>
<evidence type="ECO:0000256" key="2">
    <source>
        <dbReference type="SAM" id="MobiDB-lite"/>
    </source>
</evidence>
<sequence length="266" mass="31100">MNLMKKLQELCTLSDVKGCIIIYSQDADQLDTWPPSPSDAESVISKFNEMSDWEQHRNMVNQENFIKKRIKKLKEQLKKLQIKNHEEKVTNMLCQFIDDDSTFISVKLNHGGYFIKSPKRLNMEREVDYFNFIDPGTLTVDELKEITGRIKYPKPIRLYYLVPGSNLKDGIIGVEHERDVKEMLNHLPKRRLLELYLIAANDDSPSEREWTSSDKEEHVIGVGSSKQWKYATECVVEHDYDNFEKGSKYDADYSSSDDDERSYNKL</sequence>
<keyword evidence="5" id="KW-1185">Reference proteome</keyword>
<gene>
    <name evidence="4" type="ORF">ACH5RR_009500</name>
</gene>
<proteinExistence type="predicted"/>
<keyword evidence="1" id="KW-0175">Coiled coil</keyword>
<reference evidence="4 5" key="1">
    <citation type="submission" date="2024-11" db="EMBL/GenBank/DDBJ databases">
        <title>A near-complete genome assembly of Cinchona calisaya.</title>
        <authorList>
            <person name="Lian D.C."/>
            <person name="Zhao X.W."/>
            <person name="Wei L."/>
        </authorList>
    </citation>
    <scope>NUCLEOTIDE SEQUENCE [LARGE SCALE GENOMIC DNA]</scope>
    <source>
        <tissue evidence="4">Nenye</tissue>
    </source>
</reference>
<dbReference type="InterPro" id="IPR058594">
    <property type="entry name" value="PB1-like_dom_pln"/>
</dbReference>
<dbReference type="EMBL" id="JBJUIK010000004">
    <property type="protein sequence ID" value="KAL3530178.1"/>
    <property type="molecule type" value="Genomic_DNA"/>
</dbReference>
<accession>A0ABD3AIF5</accession>